<evidence type="ECO:0000313" key="4">
    <source>
        <dbReference type="Proteomes" id="UP001139308"/>
    </source>
</evidence>
<dbReference type="RefSeq" id="WP_238466964.1">
    <property type="nucleotide sequence ID" value="NZ_JAKLJA010000030.1"/>
</dbReference>
<evidence type="ECO:0000256" key="1">
    <source>
        <dbReference type="SAM" id="MobiDB-lite"/>
    </source>
</evidence>
<dbReference type="AlphaFoldDB" id="A0A9X1RVW6"/>
<dbReference type="EMBL" id="JAKLJA010000030">
    <property type="protein sequence ID" value="MCG5077052.1"/>
    <property type="molecule type" value="Genomic_DNA"/>
</dbReference>
<feature type="chain" id="PRO_5040886067" description="Outer membrane surface antigen" evidence="2">
    <location>
        <begin position="26"/>
        <end position="128"/>
    </location>
</feature>
<comment type="caution">
    <text evidence="3">The sequence shown here is derived from an EMBL/GenBank/DDBJ whole genome shotgun (WGS) entry which is preliminary data.</text>
</comment>
<sequence>MLKSPRILSGLAAVLLLSAGSAANAANLGFLNDTPATWMKQADYNSLARAVRDSVANKADGETSNWTNDGLGNPVKMNATITPSKMQKDGDKTCRDSEVVVTAKGQSMTLRPQFCQAGSGAWVYQKKH</sequence>
<feature type="region of interest" description="Disordered" evidence="1">
    <location>
        <begin position="56"/>
        <end position="75"/>
    </location>
</feature>
<gene>
    <name evidence="3" type="ORF">L5014_27530</name>
</gene>
<keyword evidence="4" id="KW-1185">Reference proteome</keyword>
<accession>A0A9X1RVW6</accession>
<protein>
    <recommendedName>
        <fullName evidence="5">Outer membrane surface antigen</fullName>
    </recommendedName>
</protein>
<name>A0A9X1RVW6_9BURK</name>
<proteinExistence type="predicted"/>
<evidence type="ECO:0000256" key="2">
    <source>
        <dbReference type="SAM" id="SignalP"/>
    </source>
</evidence>
<feature type="signal peptide" evidence="2">
    <location>
        <begin position="1"/>
        <end position="25"/>
    </location>
</feature>
<evidence type="ECO:0008006" key="5">
    <source>
        <dbReference type="Google" id="ProtNLM"/>
    </source>
</evidence>
<keyword evidence="2" id="KW-0732">Signal</keyword>
<reference evidence="3" key="1">
    <citation type="submission" date="2022-01" db="EMBL/GenBank/DDBJ databases">
        <title>Genome sequence and assembly of Parabukholderia sp. RG36.</title>
        <authorList>
            <person name="Chhetri G."/>
        </authorList>
    </citation>
    <scope>NUCLEOTIDE SEQUENCE</scope>
    <source>
        <strain evidence="3">RG36</strain>
    </source>
</reference>
<organism evidence="3 4">
    <name type="scientific">Paraburkholderia tagetis</name>
    <dbReference type="NCBI Taxonomy" id="2913261"/>
    <lineage>
        <taxon>Bacteria</taxon>
        <taxon>Pseudomonadati</taxon>
        <taxon>Pseudomonadota</taxon>
        <taxon>Betaproteobacteria</taxon>
        <taxon>Burkholderiales</taxon>
        <taxon>Burkholderiaceae</taxon>
        <taxon>Paraburkholderia</taxon>
    </lineage>
</organism>
<evidence type="ECO:0000313" key="3">
    <source>
        <dbReference type="EMBL" id="MCG5077052.1"/>
    </source>
</evidence>
<dbReference type="Proteomes" id="UP001139308">
    <property type="component" value="Unassembled WGS sequence"/>
</dbReference>